<dbReference type="RefSeq" id="WP_183829087.1">
    <property type="nucleotide sequence ID" value="NZ_JACHEU010000001.1"/>
</dbReference>
<evidence type="ECO:0000313" key="2">
    <source>
        <dbReference type="EMBL" id="MBB6012543.1"/>
    </source>
</evidence>
<evidence type="ECO:0000313" key="3">
    <source>
        <dbReference type="Proteomes" id="UP000533306"/>
    </source>
</evidence>
<reference evidence="2 3" key="1">
    <citation type="submission" date="2020-08" db="EMBL/GenBank/DDBJ databases">
        <title>Genomic Encyclopedia of Type Strains, Phase IV (KMG-IV): sequencing the most valuable type-strain genomes for metagenomic binning, comparative biology and taxonomic classification.</title>
        <authorList>
            <person name="Goeker M."/>
        </authorList>
    </citation>
    <scope>NUCLEOTIDE SEQUENCE [LARGE SCALE GENOMIC DNA]</scope>
    <source>
        <strain evidence="2 3">DSM 11099</strain>
    </source>
</reference>
<comment type="caution">
    <text evidence="2">The sequence shown here is derived from an EMBL/GenBank/DDBJ whole genome shotgun (WGS) entry which is preliminary data.</text>
</comment>
<feature type="domain" description="TfoX N-terminal" evidence="1">
    <location>
        <begin position="8"/>
        <end position="99"/>
    </location>
</feature>
<organism evidence="2 3">
    <name type="scientific">Aquamicrobium lusatiense</name>
    <dbReference type="NCBI Taxonomy" id="89772"/>
    <lineage>
        <taxon>Bacteria</taxon>
        <taxon>Pseudomonadati</taxon>
        <taxon>Pseudomonadota</taxon>
        <taxon>Alphaproteobacteria</taxon>
        <taxon>Hyphomicrobiales</taxon>
        <taxon>Phyllobacteriaceae</taxon>
        <taxon>Aquamicrobium</taxon>
    </lineage>
</organism>
<dbReference type="Proteomes" id="UP000533306">
    <property type="component" value="Unassembled WGS sequence"/>
</dbReference>
<dbReference type="Pfam" id="PF04993">
    <property type="entry name" value="TfoX_N"/>
    <property type="match status" value="1"/>
</dbReference>
<dbReference type="InterPro" id="IPR007076">
    <property type="entry name" value="TfoX_N"/>
</dbReference>
<proteinExistence type="predicted"/>
<gene>
    <name evidence="2" type="ORF">HNR59_001888</name>
</gene>
<dbReference type="Gene3D" id="3.30.1460.30">
    <property type="entry name" value="YgaC/TfoX-N like chaperone"/>
    <property type="match status" value="1"/>
</dbReference>
<evidence type="ECO:0000259" key="1">
    <source>
        <dbReference type="Pfam" id="PF04993"/>
    </source>
</evidence>
<dbReference type="PANTHER" id="PTHR36121">
    <property type="entry name" value="PROTEIN SXY"/>
    <property type="match status" value="1"/>
</dbReference>
<dbReference type="AlphaFoldDB" id="A0A7W9VUZ4"/>
<keyword evidence="3" id="KW-1185">Reference proteome</keyword>
<sequence length="112" mass="12315">MDNGRIEELFEGLGPVTIRRLFGGKGIYHRGVIIAIVLQGELMLKADAISAPDFVSAGARQWTYAGKGREVAMPYWTTPDVAFDDPEEMAAWARKAYDAGLRATAQEARREG</sequence>
<dbReference type="EMBL" id="JACHEU010000001">
    <property type="protein sequence ID" value="MBB6012543.1"/>
    <property type="molecule type" value="Genomic_DNA"/>
</dbReference>
<protein>
    <submittedName>
        <fullName evidence="2">DNA transformation protein</fullName>
    </submittedName>
</protein>
<name>A0A7W9VUZ4_9HYPH</name>
<dbReference type="PANTHER" id="PTHR36121:SF1">
    <property type="entry name" value="PROTEIN SXY"/>
    <property type="match status" value="1"/>
</dbReference>
<dbReference type="SUPFAM" id="SSF159894">
    <property type="entry name" value="YgaC/TfoX-N like"/>
    <property type="match status" value="1"/>
</dbReference>
<dbReference type="InterPro" id="IPR047525">
    <property type="entry name" value="TfoX-like"/>
</dbReference>
<accession>A0A7W9VUZ4</accession>